<dbReference type="EMBL" id="CP003332">
    <property type="protein sequence ID" value="AFJ64055.1"/>
    <property type="molecule type" value="Genomic_DNA"/>
</dbReference>
<keyword evidence="1" id="KW-0449">Lipoprotein</keyword>
<evidence type="ECO:0000313" key="1">
    <source>
        <dbReference type="EMBL" id="AFJ64055.1"/>
    </source>
</evidence>
<organism evidence="1 2">
    <name type="scientific">Bacillus amyloliquefaciens (strain Y2)</name>
    <name type="common">Bacillus amyloliquefaciens subsp. plantarum (strain B9601-Y2)</name>
    <dbReference type="NCBI Taxonomy" id="1155777"/>
    <lineage>
        <taxon>Bacteria</taxon>
        <taxon>Bacillati</taxon>
        <taxon>Bacillota</taxon>
        <taxon>Bacilli</taxon>
        <taxon>Bacillales</taxon>
        <taxon>Bacillaceae</taxon>
        <taxon>Bacillus</taxon>
        <taxon>Bacillus amyloliquefaciens group</taxon>
    </lineage>
</organism>
<dbReference type="PANTHER" id="PTHR39192">
    <property type="entry name" value="IRON UPTAKE SYSTEM COMPONENT EFEO"/>
    <property type="match status" value="1"/>
</dbReference>
<name>I2CBN1_BACAY</name>
<protein>
    <submittedName>
        <fullName evidence="1">Putative lipoprotein</fullName>
    </submittedName>
</protein>
<sequence>MRDRFEVTEKLNAEFSEFEVLMSKYKTCDQSYTSCDTLSTDQIREISTKLTALSETMSKIADVL</sequence>
<dbReference type="KEGG" id="bqy:MUS_4219"/>
<dbReference type="HOGENOM" id="CLU_171616_0_0_9"/>
<accession>I2CBN1</accession>
<dbReference type="KEGG" id="bya:BANAU_3733"/>
<dbReference type="AlphaFoldDB" id="I2CBN1"/>
<dbReference type="PANTHER" id="PTHR39192:SF1">
    <property type="entry name" value="IRON UPTAKE SYSTEM COMPONENT EFEO"/>
    <property type="match status" value="1"/>
</dbReference>
<proteinExistence type="predicted"/>
<reference evidence="1 2" key="1">
    <citation type="journal article" date="2012" name="J. Biotechnol.">
        <title>Genome sequence of the plant growth promoting strain Bacillus amyloliquefaciens subsp. plantarum B9601-Y2 and expression of mersacidin and other secondary metabolites.</title>
        <authorList>
            <person name="He P."/>
            <person name="Hao K."/>
            <person name="Blom J."/>
            <person name="Ruckert C."/>
            <person name="Vater J."/>
            <person name="Mao Z."/>
            <person name="Wu Y."/>
            <person name="Hou M."/>
            <person name="He P."/>
            <person name="He Y."/>
            <person name="Borriss R."/>
        </authorList>
    </citation>
    <scope>NUCLEOTIDE SEQUENCE [LARGE SCALE GENOMIC DNA]</scope>
    <source>
        <strain evidence="1">Y2</strain>
    </source>
</reference>
<dbReference type="Gene3D" id="1.20.1420.20">
    <property type="entry name" value="M75 peptidase, HXXE motif"/>
    <property type="match status" value="1"/>
</dbReference>
<evidence type="ECO:0000313" key="2">
    <source>
        <dbReference type="Proteomes" id="UP000002878"/>
    </source>
</evidence>
<gene>
    <name evidence="1" type="primary">ywbM</name>
    <name evidence="1" type="ORF">MUS_4219</name>
</gene>
<dbReference type="InterPro" id="IPR050894">
    <property type="entry name" value="EfeM/EfeO_iron_uptake"/>
</dbReference>
<dbReference type="InterPro" id="IPR038352">
    <property type="entry name" value="Imelysin_sf"/>
</dbReference>
<dbReference type="Proteomes" id="UP000002878">
    <property type="component" value="Chromosome"/>
</dbReference>
<dbReference type="PATRIC" id="fig|1126211.3.peg.4010"/>